<dbReference type="EMBL" id="JAGSCS010000001">
    <property type="protein sequence ID" value="MBR0574865.1"/>
    <property type="molecule type" value="Genomic_DNA"/>
</dbReference>
<evidence type="ECO:0000256" key="3">
    <source>
        <dbReference type="ARBA" id="ARBA00012438"/>
    </source>
</evidence>
<dbReference type="InterPro" id="IPR003661">
    <property type="entry name" value="HisK_dim/P_dom"/>
</dbReference>
<evidence type="ECO:0000256" key="12">
    <source>
        <dbReference type="SAM" id="Phobius"/>
    </source>
</evidence>
<dbReference type="PRINTS" id="PR00344">
    <property type="entry name" value="BCTRLSENSOR"/>
</dbReference>
<dbReference type="GO" id="GO:0016020">
    <property type="term" value="C:membrane"/>
    <property type="evidence" value="ECO:0007669"/>
    <property type="project" value="UniProtKB-SubCell"/>
</dbReference>
<comment type="subcellular location">
    <subcellularLocation>
        <location evidence="2">Membrane</location>
    </subcellularLocation>
</comment>
<organism evidence="15 16">
    <name type="scientific">Proteiniclasticum sediminis</name>
    <dbReference type="NCBI Taxonomy" id="2804028"/>
    <lineage>
        <taxon>Bacteria</taxon>
        <taxon>Bacillati</taxon>
        <taxon>Bacillota</taxon>
        <taxon>Clostridia</taxon>
        <taxon>Eubacteriales</taxon>
        <taxon>Clostridiaceae</taxon>
        <taxon>Proteiniclasticum</taxon>
    </lineage>
</organism>
<dbReference type="GO" id="GO:0000156">
    <property type="term" value="F:phosphorelay response regulator activity"/>
    <property type="evidence" value="ECO:0007669"/>
    <property type="project" value="TreeGrafter"/>
</dbReference>
<dbReference type="Pfam" id="PF02518">
    <property type="entry name" value="HATPase_c"/>
    <property type="match status" value="1"/>
</dbReference>
<keyword evidence="6" id="KW-0547">Nucleotide-binding</keyword>
<dbReference type="GO" id="GO:0000155">
    <property type="term" value="F:phosphorelay sensor kinase activity"/>
    <property type="evidence" value="ECO:0007669"/>
    <property type="project" value="InterPro"/>
</dbReference>
<dbReference type="Gene3D" id="1.10.287.130">
    <property type="match status" value="1"/>
</dbReference>
<dbReference type="CDD" id="cd00082">
    <property type="entry name" value="HisKA"/>
    <property type="match status" value="1"/>
</dbReference>
<dbReference type="InterPro" id="IPR004358">
    <property type="entry name" value="Sig_transdc_His_kin-like_C"/>
</dbReference>
<keyword evidence="8" id="KW-0067">ATP-binding</keyword>
<sequence>MMYKITRKLIFFITSLLLVFSLIMAFLFSLLFTRHTMDFHKNDMERRVVAIAENFSQFMESGTVTPSMGMGMGMKGRMGGFMPYLNVIDDIAMSDVWIVDENEQLVIRGQGMSFNYKDLPDTAEEVLQKVFQGEIAFSESFSGVLGASTLTVGAPVKDSTGKIIAAVLLHAPIEGMESVTANGLNILALSTIIALILAFGLAILFSLKFVKPLQKMNQTASELIEGNYLAKTGVQQKDEIGDLATTLDVLSQRLQEASLESEKLEQSRRDFISNISHELRTPVTVLRGSLEALNDKVVSDPEKVAVYHQQMLAESIFLQRLVDDLLSLTKLQNPDFKMDMQKLNFTEVLQDVTRSMRTVAEKKQVRIQLENPFDTLPMTGDYGRLRQMVMIVVDNAVKFSPESGEVKLLVNCTKGTCQLDVTDEGKGIAPEQMAHLFERFNRNSDESNRSGTGLGLAIANEIAHRHGLSLSANSEPGKATTFTFRFKLEKSGISF</sequence>
<evidence type="ECO:0000259" key="14">
    <source>
        <dbReference type="PROSITE" id="PS50885"/>
    </source>
</evidence>
<dbReference type="GO" id="GO:0030295">
    <property type="term" value="F:protein kinase activator activity"/>
    <property type="evidence" value="ECO:0007669"/>
    <property type="project" value="TreeGrafter"/>
</dbReference>
<keyword evidence="11" id="KW-0175">Coiled coil</keyword>
<reference evidence="15" key="1">
    <citation type="submission" date="2021-04" db="EMBL/GenBank/DDBJ databases">
        <title>Proteiniclasticum sedimins sp. nov., an obligate anaerobic bacterium isolated from anaerobic sludge.</title>
        <authorList>
            <person name="Liu J."/>
        </authorList>
    </citation>
    <scope>NUCLEOTIDE SEQUENCE</scope>
    <source>
        <strain evidence="15">BAD-10</strain>
    </source>
</reference>
<dbReference type="InterPro" id="IPR005467">
    <property type="entry name" value="His_kinase_dom"/>
</dbReference>
<evidence type="ECO:0000256" key="10">
    <source>
        <dbReference type="ARBA" id="ARBA00023136"/>
    </source>
</evidence>
<evidence type="ECO:0000256" key="11">
    <source>
        <dbReference type="SAM" id="Coils"/>
    </source>
</evidence>
<evidence type="ECO:0000256" key="6">
    <source>
        <dbReference type="ARBA" id="ARBA00022741"/>
    </source>
</evidence>
<comment type="catalytic activity">
    <reaction evidence="1">
        <text>ATP + protein L-histidine = ADP + protein N-phospho-L-histidine.</text>
        <dbReference type="EC" id="2.7.13.3"/>
    </reaction>
</comment>
<dbReference type="SUPFAM" id="SSF47384">
    <property type="entry name" value="Homodimeric domain of signal transducing histidine kinase"/>
    <property type="match status" value="1"/>
</dbReference>
<feature type="coiled-coil region" evidence="11">
    <location>
        <begin position="247"/>
        <end position="274"/>
    </location>
</feature>
<feature type="transmembrane region" description="Helical" evidence="12">
    <location>
        <begin position="186"/>
        <end position="207"/>
    </location>
</feature>
<keyword evidence="4" id="KW-0597">Phosphoprotein</keyword>
<evidence type="ECO:0000313" key="15">
    <source>
        <dbReference type="EMBL" id="MBR0574865.1"/>
    </source>
</evidence>
<feature type="domain" description="HAMP" evidence="14">
    <location>
        <begin position="207"/>
        <end position="259"/>
    </location>
</feature>
<dbReference type="CDD" id="cd00075">
    <property type="entry name" value="HATPase"/>
    <property type="match status" value="1"/>
</dbReference>
<dbReference type="SMART" id="SM00388">
    <property type="entry name" value="HisKA"/>
    <property type="match status" value="1"/>
</dbReference>
<keyword evidence="12" id="KW-0812">Transmembrane</keyword>
<dbReference type="SUPFAM" id="SSF158472">
    <property type="entry name" value="HAMP domain-like"/>
    <property type="match status" value="1"/>
</dbReference>
<gene>
    <name evidence="15" type="ORF">KCG48_00780</name>
</gene>
<dbReference type="Pfam" id="PF00512">
    <property type="entry name" value="HisKA"/>
    <property type="match status" value="1"/>
</dbReference>
<dbReference type="InterPro" id="IPR050351">
    <property type="entry name" value="BphY/WalK/GraS-like"/>
</dbReference>
<evidence type="ECO:0000313" key="16">
    <source>
        <dbReference type="Proteomes" id="UP000675379"/>
    </source>
</evidence>
<dbReference type="PROSITE" id="PS50885">
    <property type="entry name" value="HAMP"/>
    <property type="match status" value="1"/>
</dbReference>
<dbReference type="PANTHER" id="PTHR42878:SF7">
    <property type="entry name" value="SENSOR HISTIDINE KINASE GLRK"/>
    <property type="match status" value="1"/>
</dbReference>
<feature type="transmembrane region" description="Helical" evidence="12">
    <location>
        <begin position="9"/>
        <end position="32"/>
    </location>
</feature>
<dbReference type="SMART" id="SM00304">
    <property type="entry name" value="HAMP"/>
    <property type="match status" value="1"/>
</dbReference>
<keyword evidence="10 12" id="KW-0472">Membrane</keyword>
<dbReference type="Pfam" id="PF00672">
    <property type="entry name" value="HAMP"/>
    <property type="match status" value="1"/>
</dbReference>
<comment type="caution">
    <text evidence="15">The sequence shown here is derived from an EMBL/GenBank/DDBJ whole genome shotgun (WGS) entry which is preliminary data.</text>
</comment>
<keyword evidence="9" id="KW-0902">Two-component regulatory system</keyword>
<dbReference type="AlphaFoldDB" id="A0A941CLJ2"/>
<dbReference type="InterPro" id="IPR036890">
    <property type="entry name" value="HATPase_C_sf"/>
</dbReference>
<dbReference type="InterPro" id="IPR003594">
    <property type="entry name" value="HATPase_dom"/>
</dbReference>
<evidence type="ECO:0000256" key="9">
    <source>
        <dbReference type="ARBA" id="ARBA00023012"/>
    </source>
</evidence>
<proteinExistence type="predicted"/>
<dbReference type="SMART" id="SM00387">
    <property type="entry name" value="HATPase_c"/>
    <property type="match status" value="1"/>
</dbReference>
<dbReference type="PROSITE" id="PS50109">
    <property type="entry name" value="HIS_KIN"/>
    <property type="match status" value="1"/>
</dbReference>
<feature type="domain" description="Histidine kinase" evidence="13">
    <location>
        <begin position="274"/>
        <end position="490"/>
    </location>
</feature>
<keyword evidence="5" id="KW-0808">Transferase</keyword>
<dbReference type="Gene3D" id="3.30.565.10">
    <property type="entry name" value="Histidine kinase-like ATPase, C-terminal domain"/>
    <property type="match status" value="1"/>
</dbReference>
<dbReference type="Gene3D" id="6.10.340.10">
    <property type="match status" value="1"/>
</dbReference>
<dbReference type="EC" id="2.7.13.3" evidence="3"/>
<evidence type="ECO:0000256" key="5">
    <source>
        <dbReference type="ARBA" id="ARBA00022679"/>
    </source>
</evidence>
<protein>
    <recommendedName>
        <fullName evidence="3">histidine kinase</fullName>
        <ecNumber evidence="3">2.7.13.3</ecNumber>
    </recommendedName>
</protein>
<dbReference type="GO" id="GO:0007234">
    <property type="term" value="P:osmosensory signaling via phosphorelay pathway"/>
    <property type="evidence" value="ECO:0007669"/>
    <property type="project" value="TreeGrafter"/>
</dbReference>
<evidence type="ECO:0000256" key="2">
    <source>
        <dbReference type="ARBA" id="ARBA00004370"/>
    </source>
</evidence>
<evidence type="ECO:0000259" key="13">
    <source>
        <dbReference type="PROSITE" id="PS50109"/>
    </source>
</evidence>
<name>A0A941CLJ2_9CLOT</name>
<keyword evidence="7" id="KW-0418">Kinase</keyword>
<evidence type="ECO:0000256" key="7">
    <source>
        <dbReference type="ARBA" id="ARBA00022777"/>
    </source>
</evidence>
<keyword evidence="12" id="KW-1133">Transmembrane helix</keyword>
<dbReference type="FunFam" id="1.10.287.130:FF:000001">
    <property type="entry name" value="Two-component sensor histidine kinase"/>
    <property type="match status" value="1"/>
</dbReference>
<evidence type="ECO:0000256" key="4">
    <source>
        <dbReference type="ARBA" id="ARBA00022553"/>
    </source>
</evidence>
<dbReference type="Proteomes" id="UP000675379">
    <property type="component" value="Unassembled WGS sequence"/>
</dbReference>
<evidence type="ECO:0000256" key="8">
    <source>
        <dbReference type="ARBA" id="ARBA00022840"/>
    </source>
</evidence>
<accession>A0A941CLJ2</accession>
<dbReference type="CDD" id="cd06225">
    <property type="entry name" value="HAMP"/>
    <property type="match status" value="1"/>
</dbReference>
<evidence type="ECO:0000256" key="1">
    <source>
        <dbReference type="ARBA" id="ARBA00000085"/>
    </source>
</evidence>
<dbReference type="InterPro" id="IPR036097">
    <property type="entry name" value="HisK_dim/P_sf"/>
</dbReference>
<dbReference type="InterPro" id="IPR003660">
    <property type="entry name" value="HAMP_dom"/>
</dbReference>
<dbReference type="PANTHER" id="PTHR42878">
    <property type="entry name" value="TWO-COMPONENT HISTIDINE KINASE"/>
    <property type="match status" value="1"/>
</dbReference>
<dbReference type="SUPFAM" id="SSF55874">
    <property type="entry name" value="ATPase domain of HSP90 chaperone/DNA topoisomerase II/histidine kinase"/>
    <property type="match status" value="1"/>
</dbReference>
<keyword evidence="16" id="KW-1185">Reference proteome</keyword>
<dbReference type="FunFam" id="3.30.565.10:FF:000006">
    <property type="entry name" value="Sensor histidine kinase WalK"/>
    <property type="match status" value="1"/>
</dbReference>
<dbReference type="GO" id="GO:0005524">
    <property type="term" value="F:ATP binding"/>
    <property type="evidence" value="ECO:0007669"/>
    <property type="project" value="UniProtKB-KW"/>
</dbReference>